<evidence type="ECO:0000313" key="2">
    <source>
        <dbReference type="Proteomes" id="UP001148629"/>
    </source>
</evidence>
<dbReference type="Proteomes" id="UP001148629">
    <property type="component" value="Unassembled WGS sequence"/>
</dbReference>
<comment type="caution">
    <text evidence="1">The sequence shown here is derived from an EMBL/GenBank/DDBJ whole genome shotgun (WGS) entry which is preliminary data.</text>
</comment>
<dbReference type="EMBL" id="JANRMS010000009">
    <property type="protein sequence ID" value="KAJ3550033.1"/>
    <property type="molecule type" value="Genomic_DNA"/>
</dbReference>
<gene>
    <name evidence="1" type="ORF">NM208_g205</name>
</gene>
<protein>
    <submittedName>
        <fullName evidence="1">Uncharacterized protein</fullName>
    </submittedName>
</protein>
<keyword evidence="2" id="KW-1185">Reference proteome</keyword>
<name>A0ACC1T0L3_9HYPO</name>
<proteinExistence type="predicted"/>
<organism evidence="1 2">
    <name type="scientific">Fusarium decemcellulare</name>
    <dbReference type="NCBI Taxonomy" id="57161"/>
    <lineage>
        <taxon>Eukaryota</taxon>
        <taxon>Fungi</taxon>
        <taxon>Dikarya</taxon>
        <taxon>Ascomycota</taxon>
        <taxon>Pezizomycotina</taxon>
        <taxon>Sordariomycetes</taxon>
        <taxon>Hypocreomycetidae</taxon>
        <taxon>Hypocreales</taxon>
        <taxon>Nectriaceae</taxon>
        <taxon>Fusarium</taxon>
        <taxon>Fusarium decemcellulare species complex</taxon>
    </lineage>
</organism>
<evidence type="ECO:0000313" key="1">
    <source>
        <dbReference type="EMBL" id="KAJ3550033.1"/>
    </source>
</evidence>
<sequence length="146" mass="15766">MATGSRKLVAVVGNLGSSVARSLHDNPDFHARVLSRDPTGDKAQVLVKEGIEVVKCDNWNAEDLQRAFDGCWGVYINIDSDAPNFKQRIGPPEREMGKTVIDAAVKAGVKHAVHASLPAASKLTDGKVPLLAFDGKYSSQYFEEAD</sequence>
<accession>A0ACC1T0L3</accession>
<reference evidence="1" key="1">
    <citation type="submission" date="2022-08" db="EMBL/GenBank/DDBJ databases">
        <title>Genome Sequence of Fusarium decemcellulare.</title>
        <authorList>
            <person name="Buettner E."/>
        </authorList>
    </citation>
    <scope>NUCLEOTIDE SEQUENCE</scope>
    <source>
        <strain evidence="1">Babe19</strain>
    </source>
</reference>